<dbReference type="PANTHER" id="PTHR22888">
    <property type="entry name" value="CYTOCHROME C OXIDASE, SUBUNIT II"/>
    <property type="match status" value="1"/>
</dbReference>
<dbReference type="InterPro" id="IPR001505">
    <property type="entry name" value="Copper_CuA"/>
</dbReference>
<reference evidence="19 20" key="1">
    <citation type="submission" date="2016-10" db="EMBL/GenBank/DDBJ databases">
        <authorList>
            <person name="de Groot N.N."/>
        </authorList>
    </citation>
    <scope>NUCLEOTIDE SEQUENCE [LARGE SCALE GENOMIC DNA]</scope>
    <source>
        <strain evidence="19 20">Nm22</strain>
    </source>
</reference>
<evidence type="ECO:0000256" key="5">
    <source>
        <dbReference type="ARBA" id="ARBA00022692"/>
    </source>
</evidence>
<dbReference type="PROSITE" id="PS50999">
    <property type="entry name" value="COX2_TM"/>
    <property type="match status" value="1"/>
</dbReference>
<dbReference type="STRING" id="917.SAMN05216326_11277"/>
<dbReference type="SUPFAM" id="SSF49503">
    <property type="entry name" value="Cupredoxins"/>
    <property type="match status" value="1"/>
</dbReference>
<dbReference type="PRINTS" id="PR01166">
    <property type="entry name" value="CYCOXIDASEII"/>
</dbReference>
<dbReference type="SUPFAM" id="SSF81464">
    <property type="entry name" value="Cytochrome c oxidase subunit II-like, transmembrane region"/>
    <property type="match status" value="1"/>
</dbReference>
<comment type="function">
    <text evidence="12 15">Subunits I and II form the functional core of the enzyme complex. Electrons originating in cytochrome c are transferred via heme a and Cu(A) to the binuclear center formed by heme a3 and Cu(B).</text>
</comment>
<evidence type="ECO:0000256" key="8">
    <source>
        <dbReference type="ARBA" id="ARBA00022982"/>
    </source>
</evidence>
<keyword evidence="7" id="KW-1278">Translocase</keyword>
<keyword evidence="10 15" id="KW-0186">Copper</keyword>
<dbReference type="Gene3D" id="2.60.40.420">
    <property type="entry name" value="Cupredoxins - blue copper proteins"/>
    <property type="match status" value="1"/>
</dbReference>
<evidence type="ECO:0000256" key="12">
    <source>
        <dbReference type="ARBA" id="ARBA00024688"/>
    </source>
</evidence>
<keyword evidence="9 16" id="KW-1133">Transmembrane helix</keyword>
<feature type="transmembrane region" description="Helical" evidence="16">
    <location>
        <begin position="88"/>
        <end position="106"/>
    </location>
</feature>
<evidence type="ECO:0000256" key="3">
    <source>
        <dbReference type="ARBA" id="ARBA00022448"/>
    </source>
</evidence>
<feature type="transmembrane region" description="Helical" evidence="16">
    <location>
        <begin position="46"/>
        <end position="67"/>
    </location>
</feature>
<dbReference type="InterPro" id="IPR045187">
    <property type="entry name" value="CcO_II"/>
</dbReference>
<evidence type="ECO:0000256" key="4">
    <source>
        <dbReference type="ARBA" id="ARBA00022660"/>
    </source>
</evidence>
<evidence type="ECO:0000256" key="9">
    <source>
        <dbReference type="ARBA" id="ARBA00022989"/>
    </source>
</evidence>
<dbReference type="GO" id="GO:0016491">
    <property type="term" value="F:oxidoreductase activity"/>
    <property type="evidence" value="ECO:0007669"/>
    <property type="project" value="InterPro"/>
</dbReference>
<comment type="similarity">
    <text evidence="2 14">Belongs to the cytochrome c oxidase subunit 2 family.</text>
</comment>
<evidence type="ECO:0000256" key="7">
    <source>
        <dbReference type="ARBA" id="ARBA00022967"/>
    </source>
</evidence>
<feature type="domain" description="Cytochrome oxidase subunit II transmembrane region profile" evidence="18">
    <location>
        <begin position="21"/>
        <end position="116"/>
    </location>
</feature>
<dbReference type="InterPro" id="IPR011759">
    <property type="entry name" value="Cyt_c_oxidase_su2_TM_dom"/>
</dbReference>
<keyword evidence="3 14" id="KW-0813">Transport</keyword>
<evidence type="ECO:0000313" key="20">
    <source>
        <dbReference type="Proteomes" id="UP000199459"/>
    </source>
</evidence>
<dbReference type="PROSITE" id="PS50857">
    <property type="entry name" value="COX2_CUA"/>
    <property type="match status" value="1"/>
</dbReference>
<dbReference type="Pfam" id="PF00116">
    <property type="entry name" value="COX2"/>
    <property type="match status" value="1"/>
</dbReference>
<keyword evidence="5 14" id="KW-0812">Transmembrane</keyword>
<feature type="domain" description="Cytochrome oxidase subunit II copper A binding" evidence="17">
    <location>
        <begin position="117"/>
        <end position="257"/>
    </location>
</feature>
<evidence type="ECO:0000256" key="14">
    <source>
        <dbReference type="RuleBase" id="RU000456"/>
    </source>
</evidence>
<dbReference type="EMBL" id="FOCP01000001">
    <property type="protein sequence ID" value="SEM68924.1"/>
    <property type="molecule type" value="Genomic_DNA"/>
</dbReference>
<evidence type="ECO:0000313" key="19">
    <source>
        <dbReference type="EMBL" id="SEM68924.1"/>
    </source>
</evidence>
<keyword evidence="6 15" id="KW-0479">Metal-binding</keyword>
<keyword evidence="8 14" id="KW-0249">Electron transport</keyword>
<evidence type="ECO:0000259" key="18">
    <source>
        <dbReference type="PROSITE" id="PS50999"/>
    </source>
</evidence>
<comment type="cofactor">
    <cofactor evidence="15">
        <name>Cu cation</name>
        <dbReference type="ChEBI" id="CHEBI:23378"/>
    </cofactor>
    <text evidence="15">Binds a copper A center.</text>
</comment>
<dbReference type="RefSeq" id="WP_090626949.1">
    <property type="nucleotide sequence ID" value="NZ_FOCP01000001.1"/>
</dbReference>
<gene>
    <name evidence="19" type="ORF">SAMN05216325_10198</name>
</gene>
<comment type="catalytic activity">
    <reaction evidence="13 15">
        <text>4 Fe(II)-[cytochrome c] + O2 + 8 H(+)(in) = 4 Fe(III)-[cytochrome c] + 2 H2O + 4 H(+)(out)</text>
        <dbReference type="Rhea" id="RHEA:11436"/>
        <dbReference type="Rhea" id="RHEA-COMP:10350"/>
        <dbReference type="Rhea" id="RHEA-COMP:14399"/>
        <dbReference type="ChEBI" id="CHEBI:15377"/>
        <dbReference type="ChEBI" id="CHEBI:15378"/>
        <dbReference type="ChEBI" id="CHEBI:15379"/>
        <dbReference type="ChEBI" id="CHEBI:29033"/>
        <dbReference type="ChEBI" id="CHEBI:29034"/>
        <dbReference type="EC" id="7.1.1.9"/>
    </reaction>
</comment>
<keyword evidence="11 16" id="KW-0472">Membrane</keyword>
<name>A0A1H8AG66_9PROT</name>
<dbReference type="InterPro" id="IPR036257">
    <property type="entry name" value="Cyt_c_oxidase_su2_TM_sf"/>
</dbReference>
<dbReference type="GO" id="GO:0004129">
    <property type="term" value="F:cytochrome-c oxidase activity"/>
    <property type="evidence" value="ECO:0007669"/>
    <property type="project" value="UniProtKB-EC"/>
</dbReference>
<dbReference type="Pfam" id="PF02790">
    <property type="entry name" value="COX2_TM"/>
    <property type="match status" value="1"/>
</dbReference>
<evidence type="ECO:0000256" key="11">
    <source>
        <dbReference type="ARBA" id="ARBA00023136"/>
    </source>
</evidence>
<evidence type="ECO:0000256" key="10">
    <source>
        <dbReference type="ARBA" id="ARBA00023008"/>
    </source>
</evidence>
<dbReference type="GO" id="GO:0005507">
    <property type="term" value="F:copper ion binding"/>
    <property type="evidence" value="ECO:0007669"/>
    <property type="project" value="InterPro"/>
</dbReference>
<dbReference type="OrthoDB" id="9781261at2"/>
<accession>A0A1H8AG66</accession>
<evidence type="ECO:0000256" key="2">
    <source>
        <dbReference type="ARBA" id="ARBA00007866"/>
    </source>
</evidence>
<dbReference type="AlphaFoldDB" id="A0A1H8AG66"/>
<proteinExistence type="inferred from homology"/>
<evidence type="ECO:0000256" key="15">
    <source>
        <dbReference type="RuleBase" id="RU004024"/>
    </source>
</evidence>
<dbReference type="PROSITE" id="PS00078">
    <property type="entry name" value="COX2"/>
    <property type="match status" value="1"/>
</dbReference>
<organism evidence="19 20">
    <name type="scientific">Nitrosomonas marina</name>
    <dbReference type="NCBI Taxonomy" id="917"/>
    <lineage>
        <taxon>Bacteria</taxon>
        <taxon>Pseudomonadati</taxon>
        <taxon>Pseudomonadota</taxon>
        <taxon>Betaproteobacteria</taxon>
        <taxon>Nitrosomonadales</taxon>
        <taxon>Nitrosomonadaceae</taxon>
        <taxon>Nitrosomonas</taxon>
    </lineage>
</organism>
<evidence type="ECO:0000256" key="6">
    <source>
        <dbReference type="ARBA" id="ARBA00022723"/>
    </source>
</evidence>
<comment type="subcellular location">
    <subcellularLocation>
        <location evidence="14">Cell membrane</location>
        <topology evidence="14">Multi-pass membrane protein</topology>
    </subcellularLocation>
    <subcellularLocation>
        <location evidence="1">Membrane</location>
        <topology evidence="1">Multi-pass membrane protein</topology>
    </subcellularLocation>
</comment>
<sequence length="293" mass="32486">MRNKSVATLAGVTALALYSSMALGSKYNFQEPQSVIAQDIYDQHMMLLWICLAIFVTVFGIMFYSILKHRKSVGHKAANFHHSTTAEVIWTVIPCLILIVMAWPATKTVIAMKDTSSPDMTIKATGYQWMWGYDYLQGEGEGISFYSKLSTPRAQLENKEPKGEHYLLEVDNHVVVPVGKKVRMILTANDVIHAWWVPALGVKQDAIPGFIRDSWFTADTPGIYRGQCAELCGKDHGYMPIVVEVLDEEAYSEWAAEKLASMKKDSVNLASVATEVAGDAEAADAAEKDSENN</sequence>
<keyword evidence="4 14" id="KW-0679">Respiratory chain</keyword>
<protein>
    <recommendedName>
        <fullName evidence="15">Cytochrome c oxidase subunit 2</fullName>
        <ecNumber evidence="15">7.1.1.9</ecNumber>
    </recommendedName>
</protein>
<dbReference type="Gene3D" id="1.10.287.90">
    <property type="match status" value="1"/>
</dbReference>
<dbReference type="PANTHER" id="PTHR22888:SF9">
    <property type="entry name" value="CYTOCHROME C OXIDASE SUBUNIT 2"/>
    <property type="match status" value="1"/>
</dbReference>
<evidence type="ECO:0000259" key="17">
    <source>
        <dbReference type="PROSITE" id="PS50857"/>
    </source>
</evidence>
<dbReference type="InterPro" id="IPR008972">
    <property type="entry name" value="Cupredoxin"/>
</dbReference>
<evidence type="ECO:0000256" key="1">
    <source>
        <dbReference type="ARBA" id="ARBA00004141"/>
    </source>
</evidence>
<dbReference type="InterPro" id="IPR002429">
    <property type="entry name" value="CcO_II-like_C"/>
</dbReference>
<dbReference type="EC" id="7.1.1.9" evidence="15"/>
<dbReference type="InterPro" id="IPR014222">
    <property type="entry name" value="Cyt_c_oxidase_su2"/>
</dbReference>
<dbReference type="Proteomes" id="UP000199459">
    <property type="component" value="Unassembled WGS sequence"/>
</dbReference>
<dbReference type="GO" id="GO:0005886">
    <property type="term" value="C:plasma membrane"/>
    <property type="evidence" value="ECO:0007669"/>
    <property type="project" value="UniProtKB-SubCell"/>
</dbReference>
<dbReference type="GO" id="GO:0042773">
    <property type="term" value="P:ATP synthesis coupled electron transport"/>
    <property type="evidence" value="ECO:0007669"/>
    <property type="project" value="TreeGrafter"/>
</dbReference>
<evidence type="ECO:0000256" key="16">
    <source>
        <dbReference type="SAM" id="Phobius"/>
    </source>
</evidence>
<evidence type="ECO:0000256" key="13">
    <source>
        <dbReference type="ARBA" id="ARBA00047816"/>
    </source>
</evidence>
<dbReference type="NCBIfam" id="TIGR02866">
    <property type="entry name" value="CoxB"/>
    <property type="match status" value="1"/>
</dbReference>